<comment type="caution">
    <text evidence="2">The sequence shown here is derived from an EMBL/GenBank/DDBJ whole genome shotgun (WGS) entry which is preliminary data.</text>
</comment>
<protein>
    <submittedName>
        <fullName evidence="2">Uncharacterized protein</fullName>
    </submittedName>
</protein>
<evidence type="ECO:0000313" key="2">
    <source>
        <dbReference type="EMBL" id="TGO55084.1"/>
    </source>
</evidence>
<keyword evidence="3" id="KW-1185">Reference proteome</keyword>
<dbReference type="AlphaFoldDB" id="A0A4Z1I2Y8"/>
<organism evidence="2 3">
    <name type="scientific">Botryotinia narcissicola</name>
    <dbReference type="NCBI Taxonomy" id="278944"/>
    <lineage>
        <taxon>Eukaryota</taxon>
        <taxon>Fungi</taxon>
        <taxon>Dikarya</taxon>
        <taxon>Ascomycota</taxon>
        <taxon>Pezizomycotina</taxon>
        <taxon>Leotiomycetes</taxon>
        <taxon>Helotiales</taxon>
        <taxon>Sclerotiniaceae</taxon>
        <taxon>Botryotinia</taxon>
    </lineage>
</organism>
<evidence type="ECO:0000313" key="3">
    <source>
        <dbReference type="Proteomes" id="UP000297452"/>
    </source>
</evidence>
<feature type="region of interest" description="Disordered" evidence="1">
    <location>
        <begin position="28"/>
        <end position="47"/>
    </location>
</feature>
<reference evidence="2 3" key="1">
    <citation type="submission" date="2017-12" db="EMBL/GenBank/DDBJ databases">
        <title>Comparative genomics of Botrytis spp.</title>
        <authorList>
            <person name="Valero-Jimenez C.A."/>
            <person name="Tapia P."/>
            <person name="Veloso J."/>
            <person name="Silva-Moreno E."/>
            <person name="Staats M."/>
            <person name="Valdes J.H."/>
            <person name="Van Kan J.A.L."/>
        </authorList>
    </citation>
    <scope>NUCLEOTIDE SEQUENCE [LARGE SCALE GENOMIC DNA]</scope>
    <source>
        <strain evidence="2 3">MUCL2120</strain>
    </source>
</reference>
<gene>
    <name evidence="2" type="ORF">BOTNAR_0252g00020</name>
</gene>
<dbReference type="OrthoDB" id="410267at2759"/>
<dbReference type="EMBL" id="PQXJ01000252">
    <property type="protein sequence ID" value="TGO55084.1"/>
    <property type="molecule type" value="Genomic_DNA"/>
</dbReference>
<proteinExistence type="predicted"/>
<dbReference type="Proteomes" id="UP000297452">
    <property type="component" value="Unassembled WGS sequence"/>
</dbReference>
<name>A0A4Z1I2Y8_9HELO</name>
<sequence length="71" mass="7587">MASSSDIHLTQAIRWQILGDKKWTFAGETDSSPDIERPSASPPTAINSVPIDGDIAYPEGGYDAWLVVLGA</sequence>
<evidence type="ECO:0000256" key="1">
    <source>
        <dbReference type="SAM" id="MobiDB-lite"/>
    </source>
</evidence>
<accession>A0A4Z1I2Y8</accession>